<reference evidence="1" key="1">
    <citation type="submission" date="2018-05" db="EMBL/GenBank/DDBJ databases">
        <authorList>
            <person name="Lanie J.A."/>
            <person name="Ng W.-L."/>
            <person name="Kazmierczak K.M."/>
            <person name="Andrzejewski T.M."/>
            <person name="Davidsen T.M."/>
            <person name="Wayne K.J."/>
            <person name="Tettelin H."/>
            <person name="Glass J.I."/>
            <person name="Rusch D."/>
            <person name="Podicherti R."/>
            <person name="Tsui H.-C.T."/>
            <person name="Winkler M.E."/>
        </authorList>
    </citation>
    <scope>NUCLEOTIDE SEQUENCE</scope>
</reference>
<protein>
    <submittedName>
        <fullName evidence="1">Uncharacterized protein</fullName>
    </submittedName>
</protein>
<dbReference type="EMBL" id="UINC01030868">
    <property type="protein sequence ID" value="SVB15963.1"/>
    <property type="molecule type" value="Genomic_DNA"/>
</dbReference>
<evidence type="ECO:0000313" key="1">
    <source>
        <dbReference type="EMBL" id="SVB15963.1"/>
    </source>
</evidence>
<accession>A0A382BSB5</accession>
<dbReference type="AlphaFoldDB" id="A0A382BSB5"/>
<proteinExistence type="predicted"/>
<organism evidence="1">
    <name type="scientific">marine metagenome</name>
    <dbReference type="NCBI Taxonomy" id="408172"/>
    <lineage>
        <taxon>unclassified sequences</taxon>
        <taxon>metagenomes</taxon>
        <taxon>ecological metagenomes</taxon>
    </lineage>
</organism>
<gene>
    <name evidence="1" type="ORF">METZ01_LOCUS168817</name>
</gene>
<sequence>MTALIGHCMEPVSTSLALSIAGVRALLKSYDAYVGRKVMETDQAVCQEVRRRVTAILEEATINHERAHRAKDRVSRREYERLMDLCNGFLEDTRWSITRTHSTGHPGLAKLGKKDVHVLVEHDLQVLQSLDSCNSRTSGLSYDAGSGSMDEKISDFSGDFGRVKSQFRERNTIFDGIARR</sequence>
<name>A0A382BSB5_9ZZZZ</name>